<proteinExistence type="inferred from homology"/>
<comment type="caution">
    <text evidence="9">The sequence shown here is derived from an EMBL/GenBank/DDBJ whole genome shotgun (WGS) entry which is preliminary data.</text>
</comment>
<feature type="transmembrane region" description="Helical" evidence="7">
    <location>
        <begin position="259"/>
        <end position="280"/>
    </location>
</feature>
<keyword evidence="4 7" id="KW-0812">Transmembrane</keyword>
<keyword evidence="10" id="KW-1185">Reference proteome</keyword>
<dbReference type="PANTHER" id="PTHR30252">
    <property type="entry name" value="INNER MEMBRANE PEPTIDE TRANSPORTER"/>
    <property type="match status" value="1"/>
</dbReference>
<protein>
    <submittedName>
        <fullName evidence="9">Carbon starvation protein</fullName>
    </submittedName>
</protein>
<dbReference type="EMBL" id="QBKR01000018">
    <property type="protein sequence ID" value="PTX58175.1"/>
    <property type="molecule type" value="Genomic_DNA"/>
</dbReference>
<feature type="transmembrane region" description="Helical" evidence="7">
    <location>
        <begin position="525"/>
        <end position="549"/>
    </location>
</feature>
<evidence type="ECO:0000313" key="9">
    <source>
        <dbReference type="EMBL" id="PTX58175.1"/>
    </source>
</evidence>
<dbReference type="GO" id="GO:0005886">
    <property type="term" value="C:plasma membrane"/>
    <property type="evidence" value="ECO:0007669"/>
    <property type="project" value="UniProtKB-SubCell"/>
</dbReference>
<feature type="transmembrane region" description="Helical" evidence="7">
    <location>
        <begin position="397"/>
        <end position="418"/>
    </location>
</feature>
<dbReference type="InterPro" id="IPR051605">
    <property type="entry name" value="CstA"/>
</dbReference>
<feature type="domain" description="CstA N-terminal" evidence="8">
    <location>
        <begin position="369"/>
        <end position="511"/>
    </location>
</feature>
<evidence type="ECO:0000259" key="8">
    <source>
        <dbReference type="Pfam" id="PF02554"/>
    </source>
</evidence>
<feature type="transmembrane region" description="Helical" evidence="7">
    <location>
        <begin position="224"/>
        <end position="247"/>
    </location>
</feature>
<feature type="domain" description="CstA N-terminal" evidence="8">
    <location>
        <begin position="2"/>
        <end position="350"/>
    </location>
</feature>
<comment type="similarity">
    <text evidence="2">Belongs to the peptide transporter carbon starvation (CstA) (TC 2.A.114) family.</text>
</comment>
<reference evidence="9 10" key="1">
    <citation type="submission" date="2018-04" db="EMBL/GenBank/DDBJ databases">
        <title>Genomic Encyclopedia of Archaeal and Bacterial Type Strains, Phase II (KMG-II): from individual species to whole genera.</title>
        <authorList>
            <person name="Goeker M."/>
        </authorList>
    </citation>
    <scope>NUCLEOTIDE SEQUENCE [LARGE SCALE GENOMIC DNA]</scope>
    <source>
        <strain evidence="9 10">DSM 45787</strain>
    </source>
</reference>
<comment type="subcellular location">
    <subcellularLocation>
        <location evidence="1">Cell membrane</location>
        <topology evidence="1">Multi-pass membrane protein</topology>
    </subcellularLocation>
</comment>
<name>A0A2T6BQ14_9BACL</name>
<evidence type="ECO:0000256" key="3">
    <source>
        <dbReference type="ARBA" id="ARBA00022475"/>
    </source>
</evidence>
<dbReference type="OrthoDB" id="9761224at2"/>
<evidence type="ECO:0000256" key="1">
    <source>
        <dbReference type="ARBA" id="ARBA00004651"/>
    </source>
</evidence>
<evidence type="ECO:0000256" key="5">
    <source>
        <dbReference type="ARBA" id="ARBA00022989"/>
    </source>
</evidence>
<feature type="transmembrane region" description="Helical" evidence="7">
    <location>
        <begin position="494"/>
        <end position="513"/>
    </location>
</feature>
<evidence type="ECO:0000256" key="2">
    <source>
        <dbReference type="ARBA" id="ARBA00007755"/>
    </source>
</evidence>
<keyword evidence="5 7" id="KW-1133">Transmembrane helix</keyword>
<dbReference type="PANTHER" id="PTHR30252:SF0">
    <property type="entry name" value="PEPTIDE TRANSPORTER CSTA"/>
    <property type="match status" value="1"/>
</dbReference>
<keyword evidence="3" id="KW-1003">Cell membrane</keyword>
<evidence type="ECO:0000256" key="7">
    <source>
        <dbReference type="SAM" id="Phobius"/>
    </source>
</evidence>
<feature type="transmembrane region" description="Helical" evidence="7">
    <location>
        <begin position="462"/>
        <end position="488"/>
    </location>
</feature>
<evidence type="ECO:0000256" key="6">
    <source>
        <dbReference type="ARBA" id="ARBA00023136"/>
    </source>
</evidence>
<dbReference type="Pfam" id="PF02554">
    <property type="entry name" value="CstA"/>
    <property type="match status" value="2"/>
</dbReference>
<feature type="transmembrane region" description="Helical" evidence="7">
    <location>
        <begin position="332"/>
        <end position="353"/>
    </location>
</feature>
<dbReference type="RefSeq" id="WP_108024811.1">
    <property type="nucleotide sequence ID" value="NZ_QBKR01000018.1"/>
</dbReference>
<feature type="transmembrane region" description="Helical" evidence="7">
    <location>
        <begin position="85"/>
        <end position="109"/>
    </location>
</feature>
<feature type="transmembrane region" description="Helical" evidence="7">
    <location>
        <begin position="187"/>
        <end position="208"/>
    </location>
</feature>
<evidence type="ECO:0000313" key="10">
    <source>
        <dbReference type="Proteomes" id="UP000244240"/>
    </source>
</evidence>
<organism evidence="9 10">
    <name type="scientific">Melghirimyces profundicolus</name>
    <dbReference type="NCBI Taxonomy" id="1242148"/>
    <lineage>
        <taxon>Bacteria</taxon>
        <taxon>Bacillati</taxon>
        <taxon>Bacillota</taxon>
        <taxon>Bacilli</taxon>
        <taxon>Bacillales</taxon>
        <taxon>Thermoactinomycetaceae</taxon>
        <taxon>Melghirimyces</taxon>
    </lineage>
</organism>
<feature type="transmembrane region" description="Helical" evidence="7">
    <location>
        <begin position="162"/>
        <end position="180"/>
    </location>
</feature>
<keyword evidence="6 7" id="KW-0472">Membrane</keyword>
<sequence length="563" mass="61782">MNAVLLALLGFVAFFLGYRFYSKFIAEKVYRLDPDYVTPAHRYNDGVDYVPANKHVLWGHHFSSVAGAAPILGPAIAVFWGWLPALLWVILGTVFIAGVHDFGSIVVANRHKGKSIGTLTHQIIGPRAKTLFLLIILFLIIMVNAVFAWAIANLFIHFPGSVLPIFIEIPLAVAVGYMVYRWKKGILFPSIAALIVMYAFVVVGYYVPVDVTGWSIGGMAINPFIFWIIILMVYGYIASILPVWTLLQPRDYINSHQLFLGLFILYIGMFIMNPEVVAPAVNPDIPEGSPPWFPVLFITIACGAISGFHGLIGSGTTSKQLDKETDARYIGYFGAIGEGTLALLSIIACVAAFSNLGEWKAHYATFAQAGDGALSAFVSGAALFASGLGIPKGIAEIFVAVIVISFAATSLDTSIRLMRYIISELGESYGVKAFTNKHVAALSGMAVSFFLIFSQENGKGGYLIWPLFGTTNQLVGGLTLLVLSIWLWRLSRNMVYTLFPMIFLLTMTSWAMFLNLVSYFSSGQYLLLILGSILFIFEIWLILEAFVIFSRGKESVRGLESEA</sequence>
<feature type="transmembrane region" description="Helical" evidence="7">
    <location>
        <begin position="130"/>
        <end position="156"/>
    </location>
</feature>
<gene>
    <name evidence="9" type="ORF">C8P63_11849</name>
</gene>
<dbReference type="AlphaFoldDB" id="A0A2T6BQ14"/>
<feature type="transmembrane region" description="Helical" evidence="7">
    <location>
        <begin position="438"/>
        <end position="455"/>
    </location>
</feature>
<accession>A0A2T6BQ14</accession>
<feature type="transmembrane region" description="Helical" evidence="7">
    <location>
        <begin position="292"/>
        <end position="312"/>
    </location>
</feature>
<dbReference type="InterPro" id="IPR003706">
    <property type="entry name" value="CstA_N"/>
</dbReference>
<dbReference type="Proteomes" id="UP000244240">
    <property type="component" value="Unassembled WGS sequence"/>
</dbReference>
<evidence type="ECO:0000256" key="4">
    <source>
        <dbReference type="ARBA" id="ARBA00022692"/>
    </source>
</evidence>
<dbReference type="GO" id="GO:0009267">
    <property type="term" value="P:cellular response to starvation"/>
    <property type="evidence" value="ECO:0007669"/>
    <property type="project" value="InterPro"/>
</dbReference>